<keyword evidence="1" id="KW-0489">Methyltransferase</keyword>
<evidence type="ECO:0000313" key="4">
    <source>
        <dbReference type="EMBL" id="SEW22570.1"/>
    </source>
</evidence>
<dbReference type="Gene3D" id="3.40.50.150">
    <property type="entry name" value="Vaccinia Virus protein VP39"/>
    <property type="match status" value="1"/>
</dbReference>
<dbReference type="STRING" id="355548.SAMN04487945_2326"/>
<evidence type="ECO:0000313" key="5">
    <source>
        <dbReference type="Proteomes" id="UP000198518"/>
    </source>
</evidence>
<dbReference type="AlphaFoldDB" id="A0A1I0Q6K9"/>
<reference evidence="4 5" key="1">
    <citation type="submission" date="2016-10" db="EMBL/GenBank/DDBJ databases">
        <authorList>
            <person name="de Groot N.N."/>
        </authorList>
    </citation>
    <scope>NUCLEOTIDE SEQUENCE [LARGE SCALE GENOMIC DNA]</scope>
    <source>
        <strain evidence="4 5">CGMCC 1.5337</strain>
    </source>
</reference>
<dbReference type="GO" id="GO:0003677">
    <property type="term" value="F:DNA binding"/>
    <property type="evidence" value="ECO:0007669"/>
    <property type="project" value="InterPro"/>
</dbReference>
<dbReference type="InterPro" id="IPR002941">
    <property type="entry name" value="DNA_methylase_N4/N6"/>
</dbReference>
<organism evidence="4 5">
    <name type="scientific">Halobacterium jilantaiense</name>
    <dbReference type="NCBI Taxonomy" id="355548"/>
    <lineage>
        <taxon>Archaea</taxon>
        <taxon>Methanobacteriati</taxon>
        <taxon>Methanobacteriota</taxon>
        <taxon>Stenosarchaea group</taxon>
        <taxon>Halobacteria</taxon>
        <taxon>Halobacteriales</taxon>
        <taxon>Halobacteriaceae</taxon>
        <taxon>Halobacterium</taxon>
    </lineage>
</organism>
<dbReference type="OrthoDB" id="193673at2157"/>
<feature type="domain" description="DNA methylase N-4/N-6" evidence="3">
    <location>
        <begin position="14"/>
        <end position="192"/>
    </location>
</feature>
<accession>A0A1I0Q6K9</accession>
<dbReference type="InterPro" id="IPR029063">
    <property type="entry name" value="SAM-dependent_MTases_sf"/>
</dbReference>
<dbReference type="GO" id="GO:0008170">
    <property type="term" value="F:N-methyltransferase activity"/>
    <property type="evidence" value="ECO:0007669"/>
    <property type="project" value="InterPro"/>
</dbReference>
<dbReference type="Pfam" id="PF01555">
    <property type="entry name" value="N6_N4_Mtase"/>
    <property type="match status" value="1"/>
</dbReference>
<dbReference type="RefSeq" id="WP_089669544.1">
    <property type="nucleotide sequence ID" value="NZ_FOJA01000001.1"/>
</dbReference>
<dbReference type="EMBL" id="FOJA01000001">
    <property type="protein sequence ID" value="SEW22570.1"/>
    <property type="molecule type" value="Genomic_DNA"/>
</dbReference>
<dbReference type="Proteomes" id="UP000198518">
    <property type="component" value="Unassembled WGS sequence"/>
</dbReference>
<evidence type="ECO:0000259" key="3">
    <source>
        <dbReference type="Pfam" id="PF01555"/>
    </source>
</evidence>
<keyword evidence="2" id="KW-0808">Transferase</keyword>
<proteinExistence type="predicted"/>
<name>A0A1I0Q6K9_9EURY</name>
<keyword evidence="5" id="KW-1185">Reference proteome</keyword>
<protein>
    <recommendedName>
        <fullName evidence="3">DNA methylase N-4/N-6 domain-containing protein</fullName>
    </recommendedName>
</protein>
<evidence type="ECO:0000256" key="1">
    <source>
        <dbReference type="ARBA" id="ARBA00022603"/>
    </source>
</evidence>
<sequence>MFLVDLTSIVSAASSLDGVLDETSGLWASLYDRMDATETLWVVAPNDYRDGQMWPVSMAAADAAREESNLVLKNTITLHTWDDRGADMESAYDEILFLVKDKREYQFHKDRIRTAHVYQGHEWGGERETGNSAYHDSAVSRYNEDGKDPGNVWLEEDRTQTDTQEVNETNQLPLEEAVRRCVLAGSSEGETVQLVNGDHTLAATIAGEDREVDGLDITTLRGEVVD</sequence>
<dbReference type="GO" id="GO:0032259">
    <property type="term" value="P:methylation"/>
    <property type="evidence" value="ECO:0007669"/>
    <property type="project" value="UniProtKB-KW"/>
</dbReference>
<gene>
    <name evidence="4" type="ORF">SAMN04487945_2326</name>
</gene>
<evidence type="ECO:0000256" key="2">
    <source>
        <dbReference type="ARBA" id="ARBA00022679"/>
    </source>
</evidence>